<evidence type="ECO:0000313" key="1">
    <source>
        <dbReference type="Proteomes" id="UP000887579"/>
    </source>
</evidence>
<reference evidence="2" key="1">
    <citation type="submission" date="2022-11" db="UniProtKB">
        <authorList>
            <consortium name="WormBaseParasite"/>
        </authorList>
    </citation>
    <scope>IDENTIFICATION</scope>
</reference>
<evidence type="ECO:0000313" key="2">
    <source>
        <dbReference type="WBParaSite" id="ES5_v2.g16098.t1"/>
    </source>
</evidence>
<name>A0AC34FHM9_9BILA</name>
<protein>
    <submittedName>
        <fullName evidence="2">Metallo-beta-lactamase domain-containing protein</fullName>
    </submittedName>
</protein>
<proteinExistence type="predicted"/>
<dbReference type="WBParaSite" id="ES5_v2.g16098.t1">
    <property type="protein sequence ID" value="ES5_v2.g16098.t1"/>
    <property type="gene ID" value="ES5_v2.g16098"/>
</dbReference>
<dbReference type="Proteomes" id="UP000887579">
    <property type="component" value="Unplaced"/>
</dbReference>
<sequence length="328" mass="37776">MQNVTKLSNEFAKPDYINGRYCNPASFKTWKGLPTFFDILKWKLFERNESLLPSKEELAKTLPIQIPKFDLQSSLSATWLGHATVFIHLESINIITDPVFANRVSPSKYFGPQRYRSCPCSIDDLPEINIGVISHNHYDHLDSETVKQISKKNPKMVWFVPLGIKSFMDKIVNGVNVIEKNWGEMEKLIINEKEYSILCTPAQHWSQRSAFDRCKTLWSGWAIFGSNHKIFYPGDTGFCADEFRKLGEKYGPFQFAALPIGCYHNVPSWVPQSQHINPEEAVEIHKLIKAEYSMGIHWGTYALAPDESLFHSIHYKVTLNYESFFISK</sequence>
<organism evidence="1 2">
    <name type="scientific">Panagrolaimus sp. ES5</name>
    <dbReference type="NCBI Taxonomy" id="591445"/>
    <lineage>
        <taxon>Eukaryota</taxon>
        <taxon>Metazoa</taxon>
        <taxon>Ecdysozoa</taxon>
        <taxon>Nematoda</taxon>
        <taxon>Chromadorea</taxon>
        <taxon>Rhabditida</taxon>
        <taxon>Tylenchina</taxon>
        <taxon>Panagrolaimomorpha</taxon>
        <taxon>Panagrolaimoidea</taxon>
        <taxon>Panagrolaimidae</taxon>
        <taxon>Panagrolaimus</taxon>
    </lineage>
</organism>
<accession>A0AC34FHM9</accession>